<dbReference type="RefSeq" id="XP_041196043.1">
    <property type="nucleotide sequence ID" value="XM_041334948.1"/>
</dbReference>
<evidence type="ECO:0000313" key="2">
    <source>
        <dbReference type="EMBL" id="KAG1820976.1"/>
    </source>
</evidence>
<evidence type="ECO:0000313" key="3">
    <source>
        <dbReference type="Proteomes" id="UP000807769"/>
    </source>
</evidence>
<keyword evidence="1" id="KW-1133">Transmembrane helix</keyword>
<dbReference type="OrthoDB" id="2687920at2759"/>
<gene>
    <name evidence="2" type="ORF">BJ212DRAFT_1336690</name>
</gene>
<dbReference type="EMBL" id="JABBWG010000007">
    <property type="protein sequence ID" value="KAG1820976.1"/>
    <property type="molecule type" value="Genomic_DNA"/>
</dbReference>
<dbReference type="AlphaFoldDB" id="A0A9P7JGC0"/>
<accession>A0A9P7JGC0</accession>
<comment type="caution">
    <text evidence="2">The sequence shown here is derived from an EMBL/GenBank/DDBJ whole genome shotgun (WGS) entry which is preliminary data.</text>
</comment>
<keyword evidence="3" id="KW-1185">Reference proteome</keyword>
<sequence length="126" mass="14307">MGQANPGFLYPSLILTSNMQRSLLFNVLAFMVVLAVAYPMSGAITERSSVARHEDEARGVYFPISYDNNKKCSEDDVILYPMLLKERSSALERSEDDVILYPMLFKERSSAVERSEDDAILYPMKQ</sequence>
<keyword evidence="1" id="KW-0812">Transmembrane</keyword>
<proteinExistence type="predicted"/>
<organism evidence="2 3">
    <name type="scientific">Suillus subaureus</name>
    <dbReference type="NCBI Taxonomy" id="48587"/>
    <lineage>
        <taxon>Eukaryota</taxon>
        <taxon>Fungi</taxon>
        <taxon>Dikarya</taxon>
        <taxon>Basidiomycota</taxon>
        <taxon>Agaricomycotina</taxon>
        <taxon>Agaricomycetes</taxon>
        <taxon>Agaricomycetidae</taxon>
        <taxon>Boletales</taxon>
        <taxon>Suillineae</taxon>
        <taxon>Suillaceae</taxon>
        <taxon>Suillus</taxon>
    </lineage>
</organism>
<keyword evidence="1" id="KW-0472">Membrane</keyword>
<dbReference type="Proteomes" id="UP000807769">
    <property type="component" value="Unassembled WGS sequence"/>
</dbReference>
<evidence type="ECO:0000256" key="1">
    <source>
        <dbReference type="SAM" id="Phobius"/>
    </source>
</evidence>
<feature type="transmembrane region" description="Helical" evidence="1">
    <location>
        <begin position="23"/>
        <end position="44"/>
    </location>
</feature>
<dbReference type="GeneID" id="64628965"/>
<reference evidence="2" key="1">
    <citation type="journal article" date="2020" name="New Phytol.">
        <title>Comparative genomics reveals dynamic genome evolution in host specialist ectomycorrhizal fungi.</title>
        <authorList>
            <person name="Lofgren L.A."/>
            <person name="Nguyen N.H."/>
            <person name="Vilgalys R."/>
            <person name="Ruytinx J."/>
            <person name="Liao H.L."/>
            <person name="Branco S."/>
            <person name="Kuo A."/>
            <person name="LaButti K."/>
            <person name="Lipzen A."/>
            <person name="Andreopoulos W."/>
            <person name="Pangilinan J."/>
            <person name="Riley R."/>
            <person name="Hundley H."/>
            <person name="Na H."/>
            <person name="Barry K."/>
            <person name="Grigoriev I.V."/>
            <person name="Stajich J.E."/>
            <person name="Kennedy P.G."/>
        </authorList>
    </citation>
    <scope>NUCLEOTIDE SEQUENCE</scope>
    <source>
        <strain evidence="2">MN1</strain>
    </source>
</reference>
<protein>
    <submittedName>
        <fullName evidence="2">Uncharacterized protein</fullName>
    </submittedName>
</protein>
<name>A0A9P7JGC0_9AGAM</name>